<dbReference type="InterPro" id="IPR003715">
    <property type="entry name" value="Poly_export_N"/>
</dbReference>
<keyword evidence="6" id="KW-1185">Reference proteome</keyword>
<dbReference type="PROSITE" id="PS51257">
    <property type="entry name" value="PROKAR_LIPOPROTEIN"/>
    <property type="match status" value="1"/>
</dbReference>
<dbReference type="EMBL" id="CP124616">
    <property type="protein sequence ID" value="WGW02401.1"/>
    <property type="molecule type" value="Genomic_DNA"/>
</dbReference>
<dbReference type="Gene3D" id="3.30.1950.10">
    <property type="entry name" value="wza like domain"/>
    <property type="match status" value="1"/>
</dbReference>
<dbReference type="Gene3D" id="3.10.560.10">
    <property type="entry name" value="Outer membrane lipoprotein wza domain like"/>
    <property type="match status" value="1"/>
</dbReference>
<accession>A0ABY8QED1</accession>
<dbReference type="PANTHER" id="PTHR33619:SF3">
    <property type="entry name" value="POLYSACCHARIDE EXPORT PROTEIN GFCE-RELATED"/>
    <property type="match status" value="1"/>
</dbReference>
<dbReference type="RefSeq" id="WP_282299035.1">
    <property type="nucleotide sequence ID" value="NZ_CP124616.1"/>
</dbReference>
<proteinExistence type="predicted"/>
<name>A0ABY8QED1_9RHOB</name>
<evidence type="ECO:0000256" key="2">
    <source>
        <dbReference type="SAM" id="MobiDB-lite"/>
    </source>
</evidence>
<evidence type="ECO:0000259" key="4">
    <source>
        <dbReference type="Pfam" id="PF02563"/>
    </source>
</evidence>
<organism evidence="5 6">
    <name type="scientific">Tropicibacter oceani</name>
    <dbReference type="NCBI Taxonomy" id="3058420"/>
    <lineage>
        <taxon>Bacteria</taxon>
        <taxon>Pseudomonadati</taxon>
        <taxon>Pseudomonadota</taxon>
        <taxon>Alphaproteobacteria</taxon>
        <taxon>Rhodobacterales</taxon>
        <taxon>Roseobacteraceae</taxon>
        <taxon>Tropicibacter</taxon>
    </lineage>
</organism>
<dbReference type="PANTHER" id="PTHR33619">
    <property type="entry name" value="POLYSACCHARIDE EXPORT PROTEIN GFCE-RELATED"/>
    <property type="match status" value="1"/>
</dbReference>
<sequence>MRLRITLLESCLGLTLVAGCGAAPSPQNIDPVESGGGYQAQYRDPPARIQPDPLLHSARMNMERCTPMLADQAGGAAKGAAPGLHALAGERLSRGDLVDLRIGDDDTFNGDYVVSRDGMLKLPFLPPVPAQGRKPEDVQDDLARLVVREGLYDSAPRISVRIDDFASASLGVSGAVFEPHAVEIGQGGPDRDQMRQQALGASTEGRNLSAAIRAAGGVRPDADLSAVQLHRAGERHVLDLRGVFEGRDAMDVMVLSGDEIIVPTRHCFQDDLMRPSPISPPGISLFLSNLTQPATGNAPSAVGRDVRQVPYGTRFMQAVVDTNCVGGARATSAHRSAVLMSRNPQTGVSTVIERNIEDQIRRPDRDDYDPYLLPGDAIACYDSSVTNLAEGVRVIGAVAGLGMALP</sequence>
<evidence type="ECO:0000313" key="6">
    <source>
        <dbReference type="Proteomes" id="UP001241605"/>
    </source>
</evidence>
<reference evidence="5 6" key="1">
    <citation type="submission" date="2023-05" db="EMBL/GenBank/DDBJ databases">
        <title>YMD87, complete Genome.</title>
        <authorList>
            <person name="Zhang J."/>
            <person name="Xu X."/>
        </authorList>
    </citation>
    <scope>NUCLEOTIDE SEQUENCE [LARGE SCALE GENOMIC DNA]</scope>
    <source>
        <strain evidence="5 6">YMD87</strain>
    </source>
</reference>
<feature type="chain" id="PRO_5045623238" evidence="3">
    <location>
        <begin position="23"/>
        <end position="406"/>
    </location>
</feature>
<feature type="signal peptide" evidence="3">
    <location>
        <begin position="1"/>
        <end position="22"/>
    </location>
</feature>
<protein>
    <submittedName>
        <fullName evidence="5">Polysaccharide biosynthesis/export family protein</fullName>
    </submittedName>
</protein>
<feature type="domain" description="Polysaccharide export protein N-terminal" evidence="4">
    <location>
        <begin position="91"/>
        <end position="162"/>
    </location>
</feature>
<gene>
    <name evidence="5" type="ORF">QF118_10605</name>
</gene>
<evidence type="ECO:0000256" key="3">
    <source>
        <dbReference type="SAM" id="SignalP"/>
    </source>
</evidence>
<dbReference type="Proteomes" id="UP001241605">
    <property type="component" value="Chromosome"/>
</dbReference>
<feature type="region of interest" description="Disordered" evidence="2">
    <location>
        <begin position="25"/>
        <end position="45"/>
    </location>
</feature>
<evidence type="ECO:0000256" key="1">
    <source>
        <dbReference type="ARBA" id="ARBA00022729"/>
    </source>
</evidence>
<keyword evidence="1 3" id="KW-0732">Signal</keyword>
<dbReference type="InterPro" id="IPR049712">
    <property type="entry name" value="Poly_export"/>
</dbReference>
<evidence type="ECO:0000313" key="5">
    <source>
        <dbReference type="EMBL" id="WGW02401.1"/>
    </source>
</evidence>
<dbReference type="Pfam" id="PF02563">
    <property type="entry name" value="Poly_export"/>
    <property type="match status" value="1"/>
</dbReference>